<dbReference type="Proteomes" id="UP000034036">
    <property type="component" value="Unassembled WGS sequence"/>
</dbReference>
<evidence type="ECO:0000256" key="1">
    <source>
        <dbReference type="ARBA" id="ARBA00010641"/>
    </source>
</evidence>
<dbReference type="AlphaFoldDB" id="A0A0G0ZDG2"/>
<evidence type="ECO:0000259" key="7">
    <source>
        <dbReference type="Pfam" id="PF08281"/>
    </source>
</evidence>
<dbReference type="NCBIfam" id="TIGR02937">
    <property type="entry name" value="sigma70-ECF"/>
    <property type="match status" value="1"/>
</dbReference>
<keyword evidence="5" id="KW-0804">Transcription</keyword>
<organism evidence="8 9">
    <name type="scientific">Candidatus Giovannonibacteria bacterium GW2011_GWF2_42_19</name>
    <dbReference type="NCBI Taxonomy" id="1618659"/>
    <lineage>
        <taxon>Bacteria</taxon>
        <taxon>Candidatus Giovannoniibacteriota</taxon>
    </lineage>
</organism>
<dbReference type="InterPro" id="IPR036388">
    <property type="entry name" value="WH-like_DNA-bd_sf"/>
</dbReference>
<dbReference type="Pfam" id="PF04542">
    <property type="entry name" value="Sigma70_r2"/>
    <property type="match status" value="1"/>
</dbReference>
<dbReference type="Pfam" id="PF08281">
    <property type="entry name" value="Sigma70_r4_2"/>
    <property type="match status" value="1"/>
</dbReference>
<evidence type="ECO:0000256" key="5">
    <source>
        <dbReference type="ARBA" id="ARBA00023163"/>
    </source>
</evidence>
<dbReference type="Gene3D" id="1.10.1740.10">
    <property type="match status" value="1"/>
</dbReference>
<name>A0A0G0ZDG2_9BACT</name>
<dbReference type="CDD" id="cd06171">
    <property type="entry name" value="Sigma70_r4"/>
    <property type="match status" value="1"/>
</dbReference>
<keyword evidence="2" id="KW-0805">Transcription regulation</keyword>
<dbReference type="GO" id="GO:0006352">
    <property type="term" value="P:DNA-templated transcription initiation"/>
    <property type="evidence" value="ECO:0007669"/>
    <property type="project" value="InterPro"/>
</dbReference>
<protein>
    <submittedName>
        <fullName evidence="8">RNA polymerase sigma factor</fullName>
    </submittedName>
</protein>
<comment type="similarity">
    <text evidence="1">Belongs to the sigma-70 factor family. ECF subfamily.</text>
</comment>
<gene>
    <name evidence="8" type="ORF">UV11_C0024G0001</name>
</gene>
<evidence type="ECO:0000259" key="6">
    <source>
        <dbReference type="Pfam" id="PF04542"/>
    </source>
</evidence>
<dbReference type="GO" id="GO:0003677">
    <property type="term" value="F:DNA binding"/>
    <property type="evidence" value="ECO:0007669"/>
    <property type="project" value="UniProtKB-KW"/>
</dbReference>
<feature type="domain" description="RNA polymerase sigma factor 70 region 4 type 2" evidence="7">
    <location>
        <begin position="135"/>
        <end position="184"/>
    </location>
</feature>
<keyword evidence="3" id="KW-0731">Sigma factor</keyword>
<dbReference type="InterPro" id="IPR039425">
    <property type="entry name" value="RNA_pol_sigma-70-like"/>
</dbReference>
<proteinExistence type="inferred from homology"/>
<keyword evidence="4" id="KW-0238">DNA-binding</keyword>
<dbReference type="InterPro" id="IPR014284">
    <property type="entry name" value="RNA_pol_sigma-70_dom"/>
</dbReference>
<evidence type="ECO:0000313" key="9">
    <source>
        <dbReference type="Proteomes" id="UP000034036"/>
    </source>
</evidence>
<dbReference type="PANTHER" id="PTHR43133:SF8">
    <property type="entry name" value="RNA POLYMERASE SIGMA FACTOR HI_1459-RELATED"/>
    <property type="match status" value="1"/>
</dbReference>
<dbReference type="InterPro" id="IPR013324">
    <property type="entry name" value="RNA_pol_sigma_r3/r4-like"/>
</dbReference>
<dbReference type="InterPro" id="IPR007627">
    <property type="entry name" value="RNA_pol_sigma70_r2"/>
</dbReference>
<evidence type="ECO:0000313" key="8">
    <source>
        <dbReference type="EMBL" id="KKS46757.1"/>
    </source>
</evidence>
<reference evidence="8 9" key="1">
    <citation type="journal article" date="2015" name="Nature">
        <title>rRNA introns, odd ribosomes, and small enigmatic genomes across a large radiation of phyla.</title>
        <authorList>
            <person name="Brown C.T."/>
            <person name="Hug L.A."/>
            <person name="Thomas B.C."/>
            <person name="Sharon I."/>
            <person name="Castelle C.J."/>
            <person name="Singh A."/>
            <person name="Wilkins M.J."/>
            <person name="Williams K.H."/>
            <person name="Banfield J.F."/>
        </authorList>
    </citation>
    <scope>NUCLEOTIDE SEQUENCE [LARGE SCALE GENOMIC DNA]</scope>
</reference>
<dbReference type="Gene3D" id="1.10.10.10">
    <property type="entry name" value="Winged helix-like DNA-binding domain superfamily/Winged helix DNA-binding domain"/>
    <property type="match status" value="1"/>
</dbReference>
<dbReference type="InterPro" id="IPR013325">
    <property type="entry name" value="RNA_pol_sigma_r2"/>
</dbReference>
<dbReference type="SUPFAM" id="SSF88659">
    <property type="entry name" value="Sigma3 and sigma4 domains of RNA polymerase sigma factors"/>
    <property type="match status" value="1"/>
</dbReference>
<dbReference type="PANTHER" id="PTHR43133">
    <property type="entry name" value="RNA POLYMERASE ECF-TYPE SIGMA FACTO"/>
    <property type="match status" value="1"/>
</dbReference>
<dbReference type="InterPro" id="IPR013249">
    <property type="entry name" value="RNA_pol_sigma70_r4_t2"/>
</dbReference>
<dbReference type="SUPFAM" id="SSF88946">
    <property type="entry name" value="Sigma2 domain of RNA polymerase sigma factors"/>
    <property type="match status" value="1"/>
</dbReference>
<dbReference type="STRING" id="1618659.UV11_C0024G0001"/>
<evidence type="ECO:0000256" key="3">
    <source>
        <dbReference type="ARBA" id="ARBA00023082"/>
    </source>
</evidence>
<feature type="domain" description="RNA polymerase sigma-70 region 2" evidence="6">
    <location>
        <begin position="36"/>
        <end position="105"/>
    </location>
</feature>
<dbReference type="EMBL" id="LCDF01000024">
    <property type="protein sequence ID" value="KKS46757.1"/>
    <property type="molecule type" value="Genomic_DNA"/>
</dbReference>
<accession>A0A0G0ZDG2</accession>
<comment type="caution">
    <text evidence="8">The sequence shown here is derived from an EMBL/GenBank/DDBJ whole genome shotgun (WGS) entry which is preliminary data.</text>
</comment>
<sequence>MSEGGQLLKEEPIGEEAQDEALLLAAQEYPDLFRVLVERYQAPFLRLAMRVLNSKEEAEDTVQDSFLKIYKNSTQLRQTSDSKFKSWAYKIVFNTALTNYRKSKKRIGETEYLDSFLYDSLKDKDIEAEINSKILIKEILEKMPAEFREIIELHYLEDRSYEEISKIKGLTIPALKMKLFRARELFRKLLNEGDNERLLEV</sequence>
<dbReference type="GO" id="GO:0016987">
    <property type="term" value="F:sigma factor activity"/>
    <property type="evidence" value="ECO:0007669"/>
    <property type="project" value="UniProtKB-KW"/>
</dbReference>
<evidence type="ECO:0000256" key="4">
    <source>
        <dbReference type="ARBA" id="ARBA00023125"/>
    </source>
</evidence>
<evidence type="ECO:0000256" key="2">
    <source>
        <dbReference type="ARBA" id="ARBA00023015"/>
    </source>
</evidence>